<gene>
    <name evidence="1" type="ORF">ABT322_26690</name>
</gene>
<proteinExistence type="predicted"/>
<keyword evidence="2" id="KW-1185">Reference proteome</keyword>
<sequence>MNTCASPSTCCTVSERVPSRNALVADWVHAASPCVSGRPTRTRPLPRRKPTSPGWPLWGRRTWRLISPRTVEWHLRKVFTKLDVDSRTRLGAVLGRL</sequence>
<comment type="caution">
    <text evidence="1">The sequence shown here is derived from an EMBL/GenBank/DDBJ whole genome shotgun (WGS) entry which is preliminary data.</text>
</comment>
<dbReference type="EMBL" id="JBEPCV010000030">
    <property type="protein sequence ID" value="MER6907257.1"/>
    <property type="molecule type" value="Genomic_DNA"/>
</dbReference>
<dbReference type="InterPro" id="IPR036388">
    <property type="entry name" value="WH-like_DNA-bd_sf"/>
</dbReference>
<accession>A0ABV1VLB2</accession>
<evidence type="ECO:0000313" key="1">
    <source>
        <dbReference type="EMBL" id="MER6907257.1"/>
    </source>
</evidence>
<dbReference type="SUPFAM" id="SSF46894">
    <property type="entry name" value="C-terminal effector domain of the bipartite response regulators"/>
    <property type="match status" value="1"/>
</dbReference>
<evidence type="ECO:0000313" key="2">
    <source>
        <dbReference type="Proteomes" id="UP001490330"/>
    </source>
</evidence>
<dbReference type="Gene3D" id="1.10.10.10">
    <property type="entry name" value="Winged helix-like DNA-binding domain superfamily/Winged helix DNA-binding domain"/>
    <property type="match status" value="1"/>
</dbReference>
<protein>
    <submittedName>
        <fullName evidence="1">LuxR C-terminal-related transcriptional regulator</fullName>
    </submittedName>
</protein>
<reference evidence="1 2" key="1">
    <citation type="submission" date="2024-06" db="EMBL/GenBank/DDBJ databases">
        <title>The Natural Products Discovery Center: Release of the First 8490 Sequenced Strains for Exploring Actinobacteria Biosynthetic Diversity.</title>
        <authorList>
            <person name="Kalkreuter E."/>
            <person name="Kautsar S.A."/>
            <person name="Yang D."/>
            <person name="Bader C.D."/>
            <person name="Teijaro C.N."/>
            <person name="Fluegel L."/>
            <person name="Davis C.M."/>
            <person name="Simpson J.R."/>
            <person name="Lauterbach L."/>
            <person name="Steele A.D."/>
            <person name="Gui C."/>
            <person name="Meng S."/>
            <person name="Li G."/>
            <person name="Viehrig K."/>
            <person name="Ye F."/>
            <person name="Su P."/>
            <person name="Kiefer A.F."/>
            <person name="Nichols A."/>
            <person name="Cepeda A.J."/>
            <person name="Yan W."/>
            <person name="Fan B."/>
            <person name="Jiang Y."/>
            <person name="Adhikari A."/>
            <person name="Zheng C.-J."/>
            <person name="Schuster L."/>
            <person name="Cowan T.M."/>
            <person name="Smanski M.J."/>
            <person name="Chevrette M.G."/>
            <person name="De Carvalho L.P.S."/>
            <person name="Shen B."/>
        </authorList>
    </citation>
    <scope>NUCLEOTIDE SEQUENCE [LARGE SCALE GENOMIC DNA]</scope>
    <source>
        <strain evidence="1 2">NPDC000632</strain>
    </source>
</reference>
<dbReference type="Proteomes" id="UP001490330">
    <property type="component" value="Unassembled WGS sequence"/>
</dbReference>
<dbReference type="InterPro" id="IPR016032">
    <property type="entry name" value="Sig_transdc_resp-reg_C-effctor"/>
</dbReference>
<name>A0ABV1VLB2_9ACTN</name>
<organism evidence="1 2">
    <name type="scientific">Streptomyces flaveolus</name>
    <dbReference type="NCBI Taxonomy" id="67297"/>
    <lineage>
        <taxon>Bacteria</taxon>
        <taxon>Bacillati</taxon>
        <taxon>Actinomycetota</taxon>
        <taxon>Actinomycetes</taxon>
        <taxon>Kitasatosporales</taxon>
        <taxon>Streptomycetaceae</taxon>
        <taxon>Streptomyces</taxon>
    </lineage>
</organism>